<keyword evidence="5 9" id="KW-1133">Transmembrane helix</keyword>
<evidence type="ECO:0000256" key="8">
    <source>
        <dbReference type="RuleBase" id="RU000477"/>
    </source>
</evidence>
<dbReference type="GO" id="GO:0016323">
    <property type="term" value="C:basolateral plasma membrane"/>
    <property type="evidence" value="ECO:0007669"/>
    <property type="project" value="TreeGrafter"/>
</dbReference>
<dbReference type="GO" id="GO:0015254">
    <property type="term" value="F:glycerol channel activity"/>
    <property type="evidence" value="ECO:0007669"/>
    <property type="project" value="TreeGrafter"/>
</dbReference>
<dbReference type="PANTHER" id="PTHR43829">
    <property type="entry name" value="AQUAPORIN OR AQUAGLYCEROPORIN RELATED"/>
    <property type="match status" value="1"/>
</dbReference>
<evidence type="ECO:0000256" key="6">
    <source>
        <dbReference type="ARBA" id="ARBA00023136"/>
    </source>
</evidence>
<comment type="function">
    <text evidence="7">Aquaglyceroporin that may modulate the water content and osmolytes during anhydrobiosis.</text>
</comment>
<feature type="transmembrane region" description="Helical" evidence="9">
    <location>
        <begin position="155"/>
        <end position="171"/>
    </location>
</feature>
<comment type="subcellular location">
    <subcellularLocation>
        <location evidence="1">Membrane</location>
        <topology evidence="1">Multi-pass membrane protein</topology>
    </subcellularLocation>
</comment>
<keyword evidence="3 8" id="KW-0813">Transport</keyword>
<feature type="transmembrane region" description="Helical" evidence="9">
    <location>
        <begin position="125"/>
        <end position="143"/>
    </location>
</feature>
<proteinExistence type="inferred from homology"/>
<evidence type="ECO:0000256" key="5">
    <source>
        <dbReference type="ARBA" id="ARBA00022989"/>
    </source>
</evidence>
<dbReference type="Pfam" id="PF00230">
    <property type="entry name" value="MIP"/>
    <property type="match status" value="1"/>
</dbReference>
<feature type="transmembrane region" description="Helical" evidence="9">
    <location>
        <begin position="177"/>
        <end position="200"/>
    </location>
</feature>
<name>A0A915CQY3_9BILA</name>
<comment type="similarity">
    <text evidence="2 8">Belongs to the MIP/aquaporin (TC 1.A.8) family.</text>
</comment>
<dbReference type="InterPro" id="IPR023271">
    <property type="entry name" value="Aquaporin-like"/>
</dbReference>
<dbReference type="AlphaFoldDB" id="A0A915CQY3"/>
<reference evidence="11" key="1">
    <citation type="submission" date="2022-11" db="UniProtKB">
        <authorList>
            <consortium name="WormBaseParasite"/>
        </authorList>
    </citation>
    <scope>IDENTIFICATION</scope>
</reference>
<dbReference type="SUPFAM" id="SSF81338">
    <property type="entry name" value="Aquaporin-like"/>
    <property type="match status" value="1"/>
</dbReference>
<keyword evidence="10" id="KW-1185">Reference proteome</keyword>
<dbReference type="InterPro" id="IPR000425">
    <property type="entry name" value="MIP"/>
</dbReference>
<feature type="transmembrane region" description="Helical" evidence="9">
    <location>
        <begin position="20"/>
        <end position="39"/>
    </location>
</feature>
<dbReference type="PANTHER" id="PTHR43829:SF4">
    <property type="entry name" value="AQUAPORIN-9"/>
    <property type="match status" value="1"/>
</dbReference>
<evidence type="ECO:0000256" key="4">
    <source>
        <dbReference type="ARBA" id="ARBA00022692"/>
    </source>
</evidence>
<evidence type="ECO:0000256" key="2">
    <source>
        <dbReference type="ARBA" id="ARBA00006175"/>
    </source>
</evidence>
<dbReference type="Proteomes" id="UP000887574">
    <property type="component" value="Unplaced"/>
</dbReference>
<dbReference type="WBParaSite" id="jg11661">
    <property type="protein sequence ID" value="jg11661"/>
    <property type="gene ID" value="jg11661"/>
</dbReference>
<protein>
    <submittedName>
        <fullName evidence="11">Aquaporin</fullName>
    </submittedName>
</protein>
<dbReference type="GO" id="GO:0015250">
    <property type="term" value="F:water channel activity"/>
    <property type="evidence" value="ECO:0007669"/>
    <property type="project" value="TreeGrafter"/>
</dbReference>
<evidence type="ECO:0000313" key="10">
    <source>
        <dbReference type="Proteomes" id="UP000887574"/>
    </source>
</evidence>
<dbReference type="PRINTS" id="PR00783">
    <property type="entry name" value="MINTRINSICP"/>
</dbReference>
<accession>A0A915CQY3</accession>
<sequence length="252" mass="27231">MSANVQQASSPDGSIVSAQLAWGFGFAFAVYLAASVSGAHLNPAISFAALFSGDLSPPRFILYVFAQLLGAFSGTAIAYLGHLDDIKRLESLNGVVNETWTTAGLFATYPSEHITEIGSLFDHGVVPMLAGIVMSMVAMTFGANGGFAINPARDFSPRLFLLCVGYGWSVFSANDYYFWIPIVGPIIGALLGTGSTKCLWAYMDSTKTLRSPVASPTHGMTEVTKSIHRIHRWEWTTWYLSTACLVKRQPSK</sequence>
<dbReference type="Gene3D" id="1.20.1080.10">
    <property type="entry name" value="Glycerol uptake facilitator protein"/>
    <property type="match status" value="2"/>
</dbReference>
<dbReference type="InterPro" id="IPR022357">
    <property type="entry name" value="MIP_CS"/>
</dbReference>
<evidence type="ECO:0000256" key="1">
    <source>
        <dbReference type="ARBA" id="ARBA00004141"/>
    </source>
</evidence>
<evidence type="ECO:0000313" key="11">
    <source>
        <dbReference type="WBParaSite" id="jg11661"/>
    </source>
</evidence>
<evidence type="ECO:0000256" key="3">
    <source>
        <dbReference type="ARBA" id="ARBA00022448"/>
    </source>
</evidence>
<dbReference type="PROSITE" id="PS00221">
    <property type="entry name" value="MIP"/>
    <property type="match status" value="1"/>
</dbReference>
<dbReference type="InterPro" id="IPR050363">
    <property type="entry name" value="MIP/Aquaporin"/>
</dbReference>
<keyword evidence="6 9" id="KW-0472">Membrane</keyword>
<keyword evidence="4 8" id="KW-0812">Transmembrane</keyword>
<evidence type="ECO:0000256" key="9">
    <source>
        <dbReference type="SAM" id="Phobius"/>
    </source>
</evidence>
<evidence type="ECO:0000256" key="7">
    <source>
        <dbReference type="ARBA" id="ARBA00045280"/>
    </source>
</evidence>
<organism evidence="10 11">
    <name type="scientific">Ditylenchus dipsaci</name>
    <dbReference type="NCBI Taxonomy" id="166011"/>
    <lineage>
        <taxon>Eukaryota</taxon>
        <taxon>Metazoa</taxon>
        <taxon>Ecdysozoa</taxon>
        <taxon>Nematoda</taxon>
        <taxon>Chromadorea</taxon>
        <taxon>Rhabditida</taxon>
        <taxon>Tylenchina</taxon>
        <taxon>Tylenchomorpha</taxon>
        <taxon>Sphaerularioidea</taxon>
        <taxon>Anguinidae</taxon>
        <taxon>Anguininae</taxon>
        <taxon>Ditylenchus</taxon>
    </lineage>
</organism>
<feature type="transmembrane region" description="Helical" evidence="9">
    <location>
        <begin position="60"/>
        <end position="81"/>
    </location>
</feature>